<dbReference type="InterPro" id="IPR012944">
    <property type="entry name" value="SusD_RagB_dom"/>
</dbReference>
<feature type="domain" description="SusD-like N-terminal" evidence="7">
    <location>
        <begin position="38"/>
        <end position="207"/>
    </location>
</feature>
<dbReference type="SUPFAM" id="SSF48452">
    <property type="entry name" value="TPR-like"/>
    <property type="match status" value="1"/>
</dbReference>
<evidence type="ECO:0000259" key="6">
    <source>
        <dbReference type="Pfam" id="PF07980"/>
    </source>
</evidence>
<dbReference type="InterPro" id="IPR011990">
    <property type="entry name" value="TPR-like_helical_dom_sf"/>
</dbReference>
<evidence type="ECO:0000256" key="5">
    <source>
        <dbReference type="ARBA" id="ARBA00023237"/>
    </source>
</evidence>
<dbReference type="RefSeq" id="WP_186958074.1">
    <property type="nucleotide sequence ID" value="NZ_JACOOI010000001.1"/>
</dbReference>
<feature type="domain" description="RagB/SusD" evidence="6">
    <location>
        <begin position="357"/>
        <end position="518"/>
    </location>
</feature>
<dbReference type="Pfam" id="PF07980">
    <property type="entry name" value="SusD_RagB"/>
    <property type="match status" value="1"/>
</dbReference>
<evidence type="ECO:0000259" key="7">
    <source>
        <dbReference type="Pfam" id="PF14322"/>
    </source>
</evidence>
<evidence type="ECO:0000313" key="9">
    <source>
        <dbReference type="Proteomes" id="UP000644010"/>
    </source>
</evidence>
<evidence type="ECO:0000256" key="2">
    <source>
        <dbReference type="ARBA" id="ARBA00006275"/>
    </source>
</evidence>
<evidence type="ECO:0000313" key="8">
    <source>
        <dbReference type="EMBL" id="MBC5641668.1"/>
    </source>
</evidence>
<keyword evidence="3" id="KW-0732">Signal</keyword>
<keyword evidence="4" id="KW-0472">Membrane</keyword>
<gene>
    <name evidence="8" type="ORF">H8S77_02020</name>
</gene>
<dbReference type="PROSITE" id="PS51257">
    <property type="entry name" value="PROKAR_LIPOPROTEIN"/>
    <property type="match status" value="1"/>
</dbReference>
<keyword evidence="9" id="KW-1185">Reference proteome</keyword>
<evidence type="ECO:0000256" key="1">
    <source>
        <dbReference type="ARBA" id="ARBA00004442"/>
    </source>
</evidence>
<keyword evidence="5" id="KW-0998">Cell outer membrane</keyword>
<dbReference type="Pfam" id="PF14322">
    <property type="entry name" value="SusD-like_3"/>
    <property type="match status" value="1"/>
</dbReference>
<organism evidence="8 9">
    <name type="scientific">Parabacteroides segnis</name>
    <dbReference type="NCBI Taxonomy" id="2763058"/>
    <lineage>
        <taxon>Bacteria</taxon>
        <taxon>Pseudomonadati</taxon>
        <taxon>Bacteroidota</taxon>
        <taxon>Bacteroidia</taxon>
        <taxon>Bacteroidales</taxon>
        <taxon>Tannerellaceae</taxon>
        <taxon>Parabacteroides</taxon>
    </lineage>
</organism>
<comment type="subcellular location">
    <subcellularLocation>
        <location evidence="1">Cell outer membrane</location>
    </subcellularLocation>
</comment>
<reference evidence="8 9" key="1">
    <citation type="submission" date="2020-08" db="EMBL/GenBank/DDBJ databases">
        <title>Genome public.</title>
        <authorList>
            <person name="Liu C."/>
            <person name="Sun Q."/>
        </authorList>
    </citation>
    <scope>NUCLEOTIDE SEQUENCE [LARGE SCALE GENOMIC DNA]</scope>
    <source>
        <strain evidence="8 9">BX2</strain>
    </source>
</reference>
<sequence>MKYLKYIFVSYLMTGLLLSCDVLDYEPEDYFGSSNFWDNEAQVDGFMIGIHKNLRDINEYIYLLGEARGGTLRTGSGTQGVSYDYSSPIKDNNFTYYNTGVSNWAKFYPKILNVNEFIYEVENNCEFLDTGTRNYYLGQAYGVRAYLYFHLYRTFGGVPLIKAPKVMNGVTNAEDLYEGQATAKQTLDFIKEDISKSETAFGDNETVNLNKGMWSKAATIVLKGEVYLWSAKVTTDDQSPASGDITTARNALSRLVGKYRLLDDYKDVFAYENKGNDEVIMALRFMDGEASNWIYNFTYTDADFLNKFYGVNGQLITADTLKLNNQGKQRHEWKEGFFRSYDDMDMRKREIFLDYYDENGNYSGTVLRKCLGTINAATSKRVFSDDYVVYRYADVLLMMAEIANMEGGDVASFLNQVRKRAYGDNYDESVHGYTNGTFEKNELAILHERDKEFVWEGKRWYDIRRMWDAGYKPLVFSSEANYDTSEPVIKESESYKLLWPIDVETLNKDPKLKNNPGYTK</sequence>
<dbReference type="EMBL" id="JACOOI010000001">
    <property type="protein sequence ID" value="MBC5641668.1"/>
    <property type="molecule type" value="Genomic_DNA"/>
</dbReference>
<dbReference type="Gene3D" id="1.25.40.390">
    <property type="match status" value="1"/>
</dbReference>
<protein>
    <submittedName>
        <fullName evidence="8">RagB/SusD family nutrient uptake outer membrane protein</fullName>
    </submittedName>
</protein>
<accession>A0ABR7DXM5</accession>
<comment type="similarity">
    <text evidence="2">Belongs to the SusD family.</text>
</comment>
<evidence type="ECO:0000256" key="3">
    <source>
        <dbReference type="ARBA" id="ARBA00022729"/>
    </source>
</evidence>
<dbReference type="InterPro" id="IPR033985">
    <property type="entry name" value="SusD-like_N"/>
</dbReference>
<evidence type="ECO:0000256" key="4">
    <source>
        <dbReference type="ARBA" id="ARBA00023136"/>
    </source>
</evidence>
<comment type="caution">
    <text evidence="8">The sequence shown here is derived from an EMBL/GenBank/DDBJ whole genome shotgun (WGS) entry which is preliminary data.</text>
</comment>
<proteinExistence type="inferred from homology"/>
<name>A0ABR7DXM5_9BACT</name>
<dbReference type="Proteomes" id="UP000644010">
    <property type="component" value="Unassembled WGS sequence"/>
</dbReference>